<reference evidence="2 3" key="1">
    <citation type="submission" date="2017-07" db="EMBL/GenBank/DDBJ databases">
        <title>Mechanisms for carbon and nitrogen cycling indicate functional differentiation within the Candidate Phyla Radiation.</title>
        <authorList>
            <person name="Danczak R.E."/>
            <person name="Johnston M.D."/>
            <person name="Kenah C."/>
            <person name="Slattery M."/>
            <person name="Wrighton K.C."/>
            <person name="Wilkins M.J."/>
        </authorList>
    </citation>
    <scope>NUCLEOTIDE SEQUENCE [LARGE SCALE GENOMIC DNA]</scope>
    <source>
        <strain evidence="2">Licking1014_85</strain>
    </source>
</reference>
<comment type="caution">
    <text evidence="2">The sequence shown here is derived from an EMBL/GenBank/DDBJ whole genome shotgun (WGS) entry which is preliminary data.</text>
</comment>
<sequence>MQKNKLTLSLAVIIVIGAGLYALMLPAKNNPSSRTNPKVAEVKKASIVSYSGKDGVDAFTLLKENATVESQDFGADLGVFVTAINGVDSNNDSYWIMYVNGVQANESASKYITKNSDKIEWRFEKFTQ</sequence>
<accession>A0A554LH72</accession>
<name>A0A554LH72_9BACT</name>
<proteinExistence type="predicted"/>
<protein>
    <recommendedName>
        <fullName evidence="1">Transcobalamin-like C-terminal domain-containing protein</fullName>
    </recommendedName>
</protein>
<gene>
    <name evidence="2" type="ORF">CEN91_545</name>
</gene>
<feature type="domain" description="Transcobalamin-like C-terminal" evidence="1">
    <location>
        <begin position="56"/>
        <end position="125"/>
    </location>
</feature>
<evidence type="ECO:0000313" key="3">
    <source>
        <dbReference type="Proteomes" id="UP000315589"/>
    </source>
</evidence>
<dbReference type="Gene3D" id="2.170.130.30">
    <property type="match status" value="1"/>
</dbReference>
<dbReference type="EMBL" id="VMGI01000084">
    <property type="protein sequence ID" value="TSC92177.1"/>
    <property type="molecule type" value="Genomic_DNA"/>
</dbReference>
<organism evidence="2 3">
    <name type="scientific">Candidatus Berkelbacteria bacterium Licking1014_85</name>
    <dbReference type="NCBI Taxonomy" id="2017148"/>
    <lineage>
        <taxon>Bacteria</taxon>
        <taxon>Candidatus Berkelbacteria</taxon>
    </lineage>
</organism>
<evidence type="ECO:0000259" key="1">
    <source>
        <dbReference type="Pfam" id="PF14478"/>
    </source>
</evidence>
<dbReference type="Pfam" id="PF14478">
    <property type="entry name" value="DUF4430"/>
    <property type="match status" value="1"/>
</dbReference>
<dbReference type="InterPro" id="IPR027954">
    <property type="entry name" value="Transcobalamin-like_C"/>
</dbReference>
<dbReference type="AlphaFoldDB" id="A0A554LH72"/>
<dbReference type="Proteomes" id="UP000315589">
    <property type="component" value="Unassembled WGS sequence"/>
</dbReference>
<evidence type="ECO:0000313" key="2">
    <source>
        <dbReference type="EMBL" id="TSC92177.1"/>
    </source>
</evidence>